<reference evidence="3 4" key="1">
    <citation type="journal article" date="2019" name="ISME J.">
        <title>Deianiraea, an extracellular bacterium associated with the ciliate Paramecium, suggests an alternative scenario for the evolution of Rickettsiales.</title>
        <authorList>
            <person name="Castelli M."/>
            <person name="Sabaneyeva E."/>
            <person name="Lanzoni O."/>
            <person name="Lebedeva N."/>
            <person name="Floriano A.M."/>
            <person name="Gaiarsa S."/>
            <person name="Benken K."/>
            <person name="Modeo L."/>
            <person name="Bandi C."/>
            <person name="Potekhin A."/>
            <person name="Sassera D."/>
            <person name="Petroni G."/>
        </authorList>
    </citation>
    <scope>NUCLEOTIDE SEQUENCE [LARGE SCALE GENOMIC DNA]</scope>
    <source>
        <strain evidence="3">CyL4-1</strain>
    </source>
</reference>
<dbReference type="AlphaFoldDB" id="A0A5B8XCD6"/>
<gene>
    <name evidence="3" type="ORF">Deia_00201</name>
</gene>
<dbReference type="Gene3D" id="1.10.260.40">
    <property type="entry name" value="lambda repressor-like DNA-binding domains"/>
    <property type="match status" value="1"/>
</dbReference>
<dbReference type="PANTHER" id="PTHR46797">
    <property type="entry name" value="HTH-TYPE TRANSCRIPTIONAL REGULATOR"/>
    <property type="match status" value="1"/>
</dbReference>
<dbReference type="CDD" id="cd00093">
    <property type="entry name" value="HTH_XRE"/>
    <property type="match status" value="1"/>
</dbReference>
<dbReference type="EMBL" id="CP029077">
    <property type="protein sequence ID" value="QED23009.1"/>
    <property type="molecule type" value="Genomic_DNA"/>
</dbReference>
<dbReference type="GO" id="GO:0005829">
    <property type="term" value="C:cytosol"/>
    <property type="evidence" value="ECO:0007669"/>
    <property type="project" value="TreeGrafter"/>
</dbReference>
<dbReference type="GO" id="GO:0003677">
    <property type="term" value="F:DNA binding"/>
    <property type="evidence" value="ECO:0007669"/>
    <property type="project" value="UniProtKB-KW"/>
</dbReference>
<keyword evidence="4" id="KW-1185">Reference proteome</keyword>
<proteinExistence type="predicted"/>
<dbReference type="InterPro" id="IPR050807">
    <property type="entry name" value="TransReg_Diox_bact_type"/>
</dbReference>
<dbReference type="SMART" id="SM00530">
    <property type="entry name" value="HTH_XRE"/>
    <property type="match status" value="1"/>
</dbReference>
<evidence type="ECO:0000313" key="3">
    <source>
        <dbReference type="EMBL" id="QED23009.1"/>
    </source>
</evidence>
<organism evidence="3 4">
    <name type="scientific">Candidatus Deianiraea vastatrix</name>
    <dbReference type="NCBI Taxonomy" id="2163644"/>
    <lineage>
        <taxon>Bacteria</taxon>
        <taxon>Pseudomonadati</taxon>
        <taxon>Pseudomonadota</taxon>
        <taxon>Alphaproteobacteria</taxon>
        <taxon>Rickettsiales</taxon>
        <taxon>Candidatus Deianiraeaceae</taxon>
        <taxon>Candidatus Deianiraea</taxon>
    </lineage>
</organism>
<dbReference type="OrthoDB" id="9154356at2"/>
<dbReference type="InterPro" id="IPR001387">
    <property type="entry name" value="Cro/C1-type_HTH"/>
</dbReference>
<dbReference type="RefSeq" id="WP_146820311.1">
    <property type="nucleotide sequence ID" value="NZ_CP029077.1"/>
</dbReference>
<keyword evidence="1" id="KW-0238">DNA-binding</keyword>
<dbReference type="GO" id="GO:0003700">
    <property type="term" value="F:DNA-binding transcription factor activity"/>
    <property type="evidence" value="ECO:0007669"/>
    <property type="project" value="TreeGrafter"/>
</dbReference>
<evidence type="ECO:0000259" key="2">
    <source>
        <dbReference type="PROSITE" id="PS50943"/>
    </source>
</evidence>
<dbReference type="Proteomes" id="UP000321934">
    <property type="component" value="Chromosome"/>
</dbReference>
<dbReference type="PROSITE" id="PS50943">
    <property type="entry name" value="HTH_CROC1"/>
    <property type="match status" value="1"/>
</dbReference>
<name>A0A5B8XCD6_9RICK</name>
<feature type="domain" description="HTH cro/C1-type" evidence="2">
    <location>
        <begin position="18"/>
        <end position="72"/>
    </location>
</feature>
<dbReference type="PANTHER" id="PTHR46797:SF1">
    <property type="entry name" value="METHYLPHOSPHONATE SYNTHASE"/>
    <property type="match status" value="1"/>
</dbReference>
<sequence>MENKIDYKETLRLLGLRVQLFRKQKHITQEELAFRINKSKDTVSNIERGLAFARIETLIDICNELSVELRDLFDCPISNDITTKKARMIKEVSQIFASETEEKIEKYLEMIKLMG</sequence>
<accession>A0A5B8XCD6</accession>
<dbReference type="SUPFAM" id="SSF47413">
    <property type="entry name" value="lambda repressor-like DNA-binding domains"/>
    <property type="match status" value="1"/>
</dbReference>
<evidence type="ECO:0000256" key="1">
    <source>
        <dbReference type="ARBA" id="ARBA00023125"/>
    </source>
</evidence>
<dbReference type="Pfam" id="PF01381">
    <property type="entry name" value="HTH_3"/>
    <property type="match status" value="1"/>
</dbReference>
<protein>
    <submittedName>
        <fullName evidence="3">Transcriptional regulator</fullName>
    </submittedName>
</protein>
<evidence type="ECO:0000313" key="4">
    <source>
        <dbReference type="Proteomes" id="UP000321934"/>
    </source>
</evidence>
<dbReference type="InterPro" id="IPR010982">
    <property type="entry name" value="Lambda_DNA-bd_dom_sf"/>
</dbReference>